<sequence>MIDLRRLQVLRVLAASGTVTAAARELHLTPSAVSQQLRLLAAELDVDLLSHEGRRVRLTPAALALLDHADELYAYWERVRADLARYRDGGVGGTLRVCGVSSAIAALVAPAARALLAEDITVAVVEEETKTCFDRLLSGEAEIAVVLPTPDVPPIDDARFSRHVLLDDPQDLLVPSGHPLCERPEVELADAAGESWIVKTRDNDTYQLLLTACAAAGFTPRIGPGVKEWFAVSALVACGLGVCLLPRMVPVPAEHAVTRLPLHRTPRPSRRIAAYVRRGSENHPVLTAGIDALNAAARSIAITDNSYPGDDISR</sequence>
<keyword evidence="3" id="KW-0238">DNA-binding</keyword>
<comment type="similarity">
    <text evidence="1">Belongs to the LysR transcriptional regulatory family.</text>
</comment>
<dbReference type="Gene3D" id="3.40.190.10">
    <property type="entry name" value="Periplasmic binding protein-like II"/>
    <property type="match status" value="2"/>
</dbReference>
<dbReference type="InterPro" id="IPR036390">
    <property type="entry name" value="WH_DNA-bd_sf"/>
</dbReference>
<evidence type="ECO:0000256" key="1">
    <source>
        <dbReference type="ARBA" id="ARBA00009437"/>
    </source>
</evidence>
<dbReference type="PANTHER" id="PTHR30346:SF29">
    <property type="entry name" value="LYSR SUBSTRATE-BINDING"/>
    <property type="match status" value="1"/>
</dbReference>
<evidence type="ECO:0000256" key="2">
    <source>
        <dbReference type="ARBA" id="ARBA00023015"/>
    </source>
</evidence>
<gene>
    <name evidence="6" type="ORF">GCM10009754_63550</name>
</gene>
<dbReference type="InterPro" id="IPR036388">
    <property type="entry name" value="WH-like_DNA-bd_sf"/>
</dbReference>
<dbReference type="Proteomes" id="UP001501116">
    <property type="component" value="Unassembled WGS sequence"/>
</dbReference>
<dbReference type="PANTHER" id="PTHR30346">
    <property type="entry name" value="TRANSCRIPTIONAL DUAL REGULATOR HCAR-RELATED"/>
    <property type="match status" value="1"/>
</dbReference>
<evidence type="ECO:0000313" key="6">
    <source>
        <dbReference type="EMBL" id="GAA1978696.1"/>
    </source>
</evidence>
<evidence type="ECO:0000259" key="5">
    <source>
        <dbReference type="PROSITE" id="PS50931"/>
    </source>
</evidence>
<evidence type="ECO:0000256" key="4">
    <source>
        <dbReference type="ARBA" id="ARBA00023163"/>
    </source>
</evidence>
<organism evidence="6 7">
    <name type="scientific">Amycolatopsis minnesotensis</name>
    <dbReference type="NCBI Taxonomy" id="337894"/>
    <lineage>
        <taxon>Bacteria</taxon>
        <taxon>Bacillati</taxon>
        <taxon>Actinomycetota</taxon>
        <taxon>Actinomycetes</taxon>
        <taxon>Pseudonocardiales</taxon>
        <taxon>Pseudonocardiaceae</taxon>
        <taxon>Amycolatopsis</taxon>
    </lineage>
</organism>
<dbReference type="Pfam" id="PF00126">
    <property type="entry name" value="HTH_1"/>
    <property type="match status" value="1"/>
</dbReference>
<proteinExistence type="inferred from homology"/>
<dbReference type="EMBL" id="BAAANN010000030">
    <property type="protein sequence ID" value="GAA1978696.1"/>
    <property type="molecule type" value="Genomic_DNA"/>
</dbReference>
<dbReference type="RefSeq" id="WP_344427295.1">
    <property type="nucleotide sequence ID" value="NZ_BAAANN010000030.1"/>
</dbReference>
<dbReference type="SUPFAM" id="SSF46785">
    <property type="entry name" value="Winged helix' DNA-binding domain"/>
    <property type="match status" value="1"/>
</dbReference>
<dbReference type="Gene3D" id="1.10.10.10">
    <property type="entry name" value="Winged helix-like DNA-binding domain superfamily/Winged helix DNA-binding domain"/>
    <property type="match status" value="1"/>
</dbReference>
<dbReference type="SUPFAM" id="SSF53850">
    <property type="entry name" value="Periplasmic binding protein-like II"/>
    <property type="match status" value="1"/>
</dbReference>
<dbReference type="InterPro" id="IPR005119">
    <property type="entry name" value="LysR_subst-bd"/>
</dbReference>
<keyword evidence="7" id="KW-1185">Reference proteome</keyword>
<dbReference type="InterPro" id="IPR000847">
    <property type="entry name" value="LysR_HTH_N"/>
</dbReference>
<name>A0ABN2S1Q4_9PSEU</name>
<dbReference type="Pfam" id="PF03466">
    <property type="entry name" value="LysR_substrate"/>
    <property type="match status" value="1"/>
</dbReference>
<evidence type="ECO:0000256" key="3">
    <source>
        <dbReference type="ARBA" id="ARBA00023125"/>
    </source>
</evidence>
<comment type="caution">
    <text evidence="6">The sequence shown here is derived from an EMBL/GenBank/DDBJ whole genome shotgun (WGS) entry which is preliminary data.</text>
</comment>
<feature type="domain" description="HTH lysR-type" evidence="5">
    <location>
        <begin position="2"/>
        <end position="59"/>
    </location>
</feature>
<dbReference type="PROSITE" id="PS50931">
    <property type="entry name" value="HTH_LYSR"/>
    <property type="match status" value="1"/>
</dbReference>
<keyword evidence="4" id="KW-0804">Transcription</keyword>
<accession>A0ABN2S1Q4</accession>
<evidence type="ECO:0000313" key="7">
    <source>
        <dbReference type="Proteomes" id="UP001501116"/>
    </source>
</evidence>
<reference evidence="6 7" key="1">
    <citation type="journal article" date="2019" name="Int. J. Syst. Evol. Microbiol.">
        <title>The Global Catalogue of Microorganisms (GCM) 10K type strain sequencing project: providing services to taxonomists for standard genome sequencing and annotation.</title>
        <authorList>
            <consortium name="The Broad Institute Genomics Platform"/>
            <consortium name="The Broad Institute Genome Sequencing Center for Infectious Disease"/>
            <person name="Wu L."/>
            <person name="Ma J."/>
        </authorList>
    </citation>
    <scope>NUCLEOTIDE SEQUENCE [LARGE SCALE GENOMIC DNA]</scope>
    <source>
        <strain evidence="6 7">JCM 14545</strain>
    </source>
</reference>
<protein>
    <submittedName>
        <fullName evidence="6">LysR family transcriptional regulator</fullName>
    </submittedName>
</protein>
<keyword evidence="2" id="KW-0805">Transcription regulation</keyword>